<dbReference type="PROSITE" id="PS00018">
    <property type="entry name" value="EF_HAND_1"/>
    <property type="match status" value="1"/>
</dbReference>
<dbReference type="Gene3D" id="1.10.238.10">
    <property type="entry name" value="EF-hand"/>
    <property type="match status" value="1"/>
</dbReference>
<gene>
    <name evidence="4" type="ORF">RFM68_31175</name>
</gene>
<comment type="caution">
    <text evidence="4">The sequence shown here is derived from an EMBL/GenBank/DDBJ whole genome shotgun (WGS) entry which is preliminary data.</text>
</comment>
<name>A0ABU4ZYE1_9HYPH</name>
<dbReference type="CDD" id="cd00051">
    <property type="entry name" value="EFh"/>
    <property type="match status" value="1"/>
</dbReference>
<evidence type="ECO:0000313" key="5">
    <source>
        <dbReference type="Proteomes" id="UP001276840"/>
    </source>
</evidence>
<evidence type="ECO:0000256" key="1">
    <source>
        <dbReference type="SAM" id="MobiDB-lite"/>
    </source>
</evidence>
<dbReference type="Pfam" id="PF13202">
    <property type="entry name" value="EF-hand_5"/>
    <property type="match status" value="2"/>
</dbReference>
<dbReference type="InterPro" id="IPR002048">
    <property type="entry name" value="EF_hand_dom"/>
</dbReference>
<dbReference type="InterPro" id="IPR011992">
    <property type="entry name" value="EF-hand-dom_pair"/>
</dbReference>
<dbReference type="InterPro" id="IPR018247">
    <property type="entry name" value="EF_Hand_1_Ca_BS"/>
</dbReference>
<dbReference type="PROSITE" id="PS50222">
    <property type="entry name" value="EF_HAND_2"/>
    <property type="match status" value="1"/>
</dbReference>
<sequence>MRSSLSATAAAAAFILLTFPALAQTNGTPAPTPTSGQPGAGQLPDVNGQAGGPTREMIRQMIEQAVKERMQQDRGPEEGNRHEQGNGDGDRWQNHADGGRGDGHRMAGHQGPRMMRSGGMRLMFALLDADGDGSLSENEVQGAIGRIFTAIDENGDGKVDLEEIQSFLHGTNSEDMP</sequence>
<feature type="domain" description="EF-hand" evidence="3">
    <location>
        <begin position="139"/>
        <end position="174"/>
    </location>
</feature>
<keyword evidence="2" id="KW-0732">Signal</keyword>
<protein>
    <submittedName>
        <fullName evidence="4">EF-hand domain-containing protein</fullName>
    </submittedName>
</protein>
<dbReference type="RefSeq" id="WP_320236817.1">
    <property type="nucleotide sequence ID" value="NZ_JAVIJF010000033.1"/>
</dbReference>
<evidence type="ECO:0000313" key="4">
    <source>
        <dbReference type="EMBL" id="MDX8528941.1"/>
    </source>
</evidence>
<accession>A0ABU4ZYE1</accession>
<feature type="compositionally biased region" description="Polar residues" evidence="1">
    <location>
        <begin position="26"/>
        <end position="37"/>
    </location>
</feature>
<feature type="compositionally biased region" description="Basic and acidic residues" evidence="1">
    <location>
        <begin position="67"/>
        <end position="105"/>
    </location>
</feature>
<keyword evidence="5" id="KW-1185">Reference proteome</keyword>
<reference evidence="4 5" key="1">
    <citation type="submission" date="2023-08" db="EMBL/GenBank/DDBJ databases">
        <title>Implementing the SeqCode for naming new Mesorhizobium species isolated from Vachellia karroo root nodules.</title>
        <authorList>
            <person name="Van Lill M."/>
        </authorList>
    </citation>
    <scope>NUCLEOTIDE SEQUENCE [LARGE SCALE GENOMIC DNA]</scope>
    <source>
        <strain evidence="4 5">MSK 1335</strain>
    </source>
</reference>
<feature type="region of interest" description="Disordered" evidence="1">
    <location>
        <begin position="26"/>
        <end position="53"/>
    </location>
</feature>
<dbReference type="SUPFAM" id="SSF47473">
    <property type="entry name" value="EF-hand"/>
    <property type="match status" value="1"/>
</dbReference>
<feature type="signal peptide" evidence="2">
    <location>
        <begin position="1"/>
        <end position="23"/>
    </location>
</feature>
<dbReference type="SMART" id="SM00054">
    <property type="entry name" value="EFh"/>
    <property type="match status" value="2"/>
</dbReference>
<feature type="region of interest" description="Disordered" evidence="1">
    <location>
        <begin position="67"/>
        <end position="107"/>
    </location>
</feature>
<dbReference type="Proteomes" id="UP001276840">
    <property type="component" value="Unassembled WGS sequence"/>
</dbReference>
<proteinExistence type="predicted"/>
<dbReference type="EMBL" id="JAVIJF010000033">
    <property type="protein sequence ID" value="MDX8528941.1"/>
    <property type="molecule type" value="Genomic_DNA"/>
</dbReference>
<organism evidence="4 5">
    <name type="scientific">Mesorhizobium montanum</name>
    <dbReference type="NCBI Taxonomy" id="3072323"/>
    <lineage>
        <taxon>Bacteria</taxon>
        <taxon>Pseudomonadati</taxon>
        <taxon>Pseudomonadota</taxon>
        <taxon>Alphaproteobacteria</taxon>
        <taxon>Hyphomicrobiales</taxon>
        <taxon>Phyllobacteriaceae</taxon>
        <taxon>Mesorhizobium</taxon>
    </lineage>
</organism>
<feature type="chain" id="PRO_5046236622" evidence="2">
    <location>
        <begin position="24"/>
        <end position="177"/>
    </location>
</feature>
<evidence type="ECO:0000256" key="2">
    <source>
        <dbReference type="SAM" id="SignalP"/>
    </source>
</evidence>
<evidence type="ECO:0000259" key="3">
    <source>
        <dbReference type="PROSITE" id="PS50222"/>
    </source>
</evidence>